<sequence>MAETRIYRKYASASSVVEGDALSQDSPENASFELPYGEDSEIRKLGSRDADMIVVNDFFKSRAADDDCPLPYPCLSGCRPKTNVFDATSDDFGVAWASRAAGKQAKVDDGADIEYALANSAAQDFPHFPYLIEICLARQNEIQDAFPASASTSPLLLADDTGSCE</sequence>
<proteinExistence type="predicted"/>
<keyword evidence="2" id="KW-1185">Reference proteome</keyword>
<evidence type="ECO:0000313" key="2">
    <source>
        <dbReference type="Proteomes" id="UP000076798"/>
    </source>
</evidence>
<dbReference type="AlphaFoldDB" id="A0A166H6A8"/>
<organism evidence="1 2">
    <name type="scientific">Sistotremastrum suecicum HHB10207 ss-3</name>
    <dbReference type="NCBI Taxonomy" id="1314776"/>
    <lineage>
        <taxon>Eukaryota</taxon>
        <taxon>Fungi</taxon>
        <taxon>Dikarya</taxon>
        <taxon>Basidiomycota</taxon>
        <taxon>Agaricomycotina</taxon>
        <taxon>Agaricomycetes</taxon>
        <taxon>Sistotremastrales</taxon>
        <taxon>Sistotremastraceae</taxon>
        <taxon>Sistotremastrum</taxon>
    </lineage>
</organism>
<dbReference type="Proteomes" id="UP000076798">
    <property type="component" value="Unassembled WGS sequence"/>
</dbReference>
<accession>A0A166H6A8</accession>
<dbReference type="EMBL" id="KV428014">
    <property type="protein sequence ID" value="KZT42388.1"/>
    <property type="molecule type" value="Genomic_DNA"/>
</dbReference>
<evidence type="ECO:0000313" key="1">
    <source>
        <dbReference type="EMBL" id="KZT42388.1"/>
    </source>
</evidence>
<gene>
    <name evidence="1" type="ORF">SISSUDRAFT_1117117</name>
</gene>
<protein>
    <submittedName>
        <fullName evidence="1">Uncharacterized protein</fullName>
    </submittedName>
</protein>
<name>A0A166H6A8_9AGAM</name>
<reference evidence="1 2" key="1">
    <citation type="journal article" date="2016" name="Mol. Biol. Evol.">
        <title>Comparative Genomics of Early-Diverging Mushroom-Forming Fungi Provides Insights into the Origins of Lignocellulose Decay Capabilities.</title>
        <authorList>
            <person name="Nagy L.G."/>
            <person name="Riley R."/>
            <person name="Tritt A."/>
            <person name="Adam C."/>
            <person name="Daum C."/>
            <person name="Floudas D."/>
            <person name="Sun H."/>
            <person name="Yadav J.S."/>
            <person name="Pangilinan J."/>
            <person name="Larsson K.H."/>
            <person name="Matsuura K."/>
            <person name="Barry K."/>
            <person name="Labutti K."/>
            <person name="Kuo R."/>
            <person name="Ohm R.A."/>
            <person name="Bhattacharya S.S."/>
            <person name="Shirouzu T."/>
            <person name="Yoshinaga Y."/>
            <person name="Martin F.M."/>
            <person name="Grigoriev I.V."/>
            <person name="Hibbett D.S."/>
        </authorList>
    </citation>
    <scope>NUCLEOTIDE SEQUENCE [LARGE SCALE GENOMIC DNA]</scope>
    <source>
        <strain evidence="1 2">HHB10207 ss-3</strain>
    </source>
</reference>